<dbReference type="Gene3D" id="2.115.10.20">
    <property type="entry name" value="Glycosyl hydrolase domain, family 43"/>
    <property type="match status" value="1"/>
</dbReference>
<dbReference type="PROSITE" id="PS00609">
    <property type="entry name" value="GLYCOSYL_HYDROL_F32"/>
    <property type="match status" value="1"/>
</dbReference>
<dbReference type="PANTHER" id="PTHR43101:SF1">
    <property type="entry name" value="BETA-FRUCTOSIDASE"/>
    <property type="match status" value="1"/>
</dbReference>
<dbReference type="PANTHER" id="PTHR43101">
    <property type="entry name" value="BETA-FRUCTOSIDASE"/>
    <property type="match status" value="1"/>
</dbReference>
<dbReference type="InterPro" id="IPR051214">
    <property type="entry name" value="GH32_Enzymes"/>
</dbReference>
<dbReference type="Proteomes" id="UP000613840">
    <property type="component" value="Unassembled WGS sequence"/>
</dbReference>
<dbReference type="AlphaFoldDB" id="A0A917S0F2"/>
<evidence type="ECO:0000256" key="1">
    <source>
        <dbReference type="ARBA" id="ARBA00009902"/>
    </source>
</evidence>
<evidence type="ECO:0000259" key="5">
    <source>
        <dbReference type="Pfam" id="PF00251"/>
    </source>
</evidence>
<dbReference type="RefSeq" id="WP_188893570.1">
    <property type="nucleotide sequence ID" value="NZ_BMMZ01000001.1"/>
</dbReference>
<protein>
    <recommendedName>
        <fullName evidence="2">beta-fructofuranosidase</fullName>
        <ecNumber evidence="2">3.2.1.26</ecNumber>
    </recommendedName>
</protein>
<keyword evidence="7" id="KW-1185">Reference proteome</keyword>
<proteinExistence type="inferred from homology"/>
<keyword evidence="3 6" id="KW-0378">Hydrolase</keyword>
<organism evidence="6 7">
    <name type="scientific">Microlunatus endophyticus</name>
    <dbReference type="NCBI Taxonomy" id="1716077"/>
    <lineage>
        <taxon>Bacteria</taxon>
        <taxon>Bacillati</taxon>
        <taxon>Actinomycetota</taxon>
        <taxon>Actinomycetes</taxon>
        <taxon>Propionibacteriales</taxon>
        <taxon>Propionibacteriaceae</taxon>
        <taxon>Microlunatus</taxon>
    </lineage>
</organism>
<feature type="domain" description="Glycosyl hydrolase family 32 N-terminal" evidence="5">
    <location>
        <begin position="11"/>
        <end position="310"/>
    </location>
</feature>
<dbReference type="InterPro" id="IPR013320">
    <property type="entry name" value="ConA-like_dom_sf"/>
</dbReference>
<comment type="caution">
    <text evidence="6">The sequence shown here is derived from an EMBL/GenBank/DDBJ whole genome shotgun (WGS) entry which is preliminary data.</text>
</comment>
<evidence type="ECO:0000256" key="3">
    <source>
        <dbReference type="ARBA" id="ARBA00022801"/>
    </source>
</evidence>
<reference evidence="6" key="1">
    <citation type="journal article" date="2014" name="Int. J. Syst. Evol. Microbiol.">
        <title>Complete genome sequence of Corynebacterium casei LMG S-19264T (=DSM 44701T), isolated from a smear-ripened cheese.</title>
        <authorList>
            <consortium name="US DOE Joint Genome Institute (JGI-PGF)"/>
            <person name="Walter F."/>
            <person name="Albersmeier A."/>
            <person name="Kalinowski J."/>
            <person name="Ruckert C."/>
        </authorList>
    </citation>
    <scope>NUCLEOTIDE SEQUENCE</scope>
    <source>
        <strain evidence="6">CGMCC 4.7306</strain>
    </source>
</reference>
<keyword evidence="4" id="KW-0326">Glycosidase</keyword>
<evidence type="ECO:0000313" key="7">
    <source>
        <dbReference type="Proteomes" id="UP000613840"/>
    </source>
</evidence>
<dbReference type="EC" id="3.2.1.26" evidence="2"/>
<evidence type="ECO:0000313" key="6">
    <source>
        <dbReference type="EMBL" id="GGL49858.1"/>
    </source>
</evidence>
<reference evidence="6" key="2">
    <citation type="submission" date="2020-09" db="EMBL/GenBank/DDBJ databases">
        <authorList>
            <person name="Sun Q."/>
            <person name="Zhou Y."/>
        </authorList>
    </citation>
    <scope>NUCLEOTIDE SEQUENCE</scope>
    <source>
        <strain evidence="6">CGMCC 4.7306</strain>
    </source>
</reference>
<dbReference type="InterPro" id="IPR001362">
    <property type="entry name" value="Glyco_hydro_32"/>
</dbReference>
<dbReference type="InterPro" id="IPR023296">
    <property type="entry name" value="Glyco_hydro_beta-prop_sf"/>
</dbReference>
<dbReference type="SUPFAM" id="SSF49899">
    <property type="entry name" value="Concanavalin A-like lectins/glucanases"/>
    <property type="match status" value="1"/>
</dbReference>
<accession>A0A917S0F2</accession>
<comment type="similarity">
    <text evidence="1">Belongs to the glycosyl hydrolase 32 family.</text>
</comment>
<evidence type="ECO:0000256" key="2">
    <source>
        <dbReference type="ARBA" id="ARBA00012758"/>
    </source>
</evidence>
<sequence>MIDDPGFPGLHVRPPSGWVNDPNGLALVDGRYHVFFQYNPDRPLHGSIKWGHASSTDLLAWDYHEPALINRPGTIDEAGCWTGCVVDDHGVPTAVYTAVADRASDAVVALARSDRNLQVWQQSDRGVMGPPADRRLAETRDPYVFSYGDHRYAVQGTGGPDADPAILLYGCDDLDHWTELGVLLDYTDPLVRDVAESTTWECPNLFRLDDQWVLVVACNRRGDLASVYLIGDLQPDGDGLRFVPTSGGLVDQSPVFYAPQVMLADDRVLIWGWAREIDRSDEDLLAAGWAGALTFPRELRVRDGRLVSIPATELDTLRAGDLTGPEITERAFEVRSTGPVVLELHGDEDRVVAEEPGTVRILVDGSMIEVFGESGTPRTLRAYPTPTSTWRVRGADDSTVRINRLARPL</sequence>
<dbReference type="GO" id="GO:0005975">
    <property type="term" value="P:carbohydrate metabolic process"/>
    <property type="evidence" value="ECO:0007669"/>
    <property type="project" value="InterPro"/>
</dbReference>
<dbReference type="CDD" id="cd08996">
    <property type="entry name" value="GH32_FFase"/>
    <property type="match status" value="1"/>
</dbReference>
<dbReference type="SMART" id="SM00640">
    <property type="entry name" value="Glyco_32"/>
    <property type="match status" value="1"/>
</dbReference>
<dbReference type="InterPro" id="IPR013148">
    <property type="entry name" value="Glyco_hydro_32_N"/>
</dbReference>
<dbReference type="SUPFAM" id="SSF75005">
    <property type="entry name" value="Arabinanase/levansucrase/invertase"/>
    <property type="match status" value="1"/>
</dbReference>
<dbReference type="Pfam" id="PF00251">
    <property type="entry name" value="Glyco_hydro_32N"/>
    <property type="match status" value="1"/>
</dbReference>
<dbReference type="EMBL" id="BMMZ01000001">
    <property type="protein sequence ID" value="GGL49858.1"/>
    <property type="molecule type" value="Genomic_DNA"/>
</dbReference>
<name>A0A917S0F2_9ACTN</name>
<evidence type="ECO:0000256" key="4">
    <source>
        <dbReference type="ARBA" id="ARBA00023295"/>
    </source>
</evidence>
<gene>
    <name evidence="6" type="ORF">GCM10011575_05050</name>
</gene>
<dbReference type="InterPro" id="IPR018053">
    <property type="entry name" value="Glyco_hydro_32_AS"/>
</dbReference>
<dbReference type="GO" id="GO:0004564">
    <property type="term" value="F:beta-fructofuranosidase activity"/>
    <property type="evidence" value="ECO:0007669"/>
    <property type="project" value="UniProtKB-EC"/>
</dbReference>